<name>A0A8S5Q6X4_9CAUD</name>
<protein>
    <submittedName>
        <fullName evidence="1">Uncharacterized protein</fullName>
    </submittedName>
</protein>
<organism evidence="1">
    <name type="scientific">Siphoviridae sp. ctTBd21</name>
    <dbReference type="NCBI Taxonomy" id="2825516"/>
    <lineage>
        <taxon>Viruses</taxon>
        <taxon>Duplodnaviria</taxon>
        <taxon>Heunggongvirae</taxon>
        <taxon>Uroviricota</taxon>
        <taxon>Caudoviricetes</taxon>
    </lineage>
</organism>
<sequence>MRTLIRIHRSICLCKRNSHFPIHSKLIRNLRFYDNRGII</sequence>
<accession>A0A8S5Q6X4</accession>
<evidence type="ECO:0000313" key="1">
    <source>
        <dbReference type="EMBL" id="DAE14808.1"/>
    </source>
</evidence>
<dbReference type="EMBL" id="BK015593">
    <property type="protein sequence ID" value="DAE14808.1"/>
    <property type="molecule type" value="Genomic_DNA"/>
</dbReference>
<proteinExistence type="predicted"/>
<reference evidence="1" key="1">
    <citation type="journal article" date="2021" name="Proc. Natl. Acad. Sci. U.S.A.">
        <title>A Catalog of Tens of Thousands of Viruses from Human Metagenomes Reveals Hidden Associations with Chronic Diseases.</title>
        <authorList>
            <person name="Tisza M.J."/>
            <person name="Buck C.B."/>
        </authorList>
    </citation>
    <scope>NUCLEOTIDE SEQUENCE</scope>
    <source>
        <strain evidence="1">CtTBd21</strain>
    </source>
</reference>